<reference evidence="2 3" key="1">
    <citation type="submission" date="2020-07" db="EMBL/GenBank/DDBJ databases">
        <title>Genomic Encyclopedia of Type Strains, Phase IV (KMG-IV): sequencing the most valuable type-strain genomes for metagenomic binning, comparative biology and taxonomic classification.</title>
        <authorList>
            <person name="Goeker M."/>
        </authorList>
    </citation>
    <scope>NUCLEOTIDE SEQUENCE [LARGE SCALE GENOMIC DNA]</scope>
    <source>
        <strain evidence="2 3">DSM 45533</strain>
    </source>
</reference>
<dbReference type="RefSeq" id="WP_181616641.1">
    <property type="nucleotide sequence ID" value="NZ_BAABAM010000018.1"/>
</dbReference>
<keyword evidence="3" id="KW-1185">Reference proteome</keyword>
<evidence type="ECO:0000313" key="2">
    <source>
        <dbReference type="EMBL" id="MBA2897967.1"/>
    </source>
</evidence>
<dbReference type="Proteomes" id="UP000530928">
    <property type="component" value="Unassembled WGS sequence"/>
</dbReference>
<gene>
    <name evidence="2" type="ORF">HNR30_009373</name>
</gene>
<accession>A0A7W0HWC8</accession>
<dbReference type="InterPro" id="IPR006626">
    <property type="entry name" value="PbH1"/>
</dbReference>
<evidence type="ECO:0000313" key="3">
    <source>
        <dbReference type="Proteomes" id="UP000530928"/>
    </source>
</evidence>
<feature type="region of interest" description="Disordered" evidence="1">
    <location>
        <begin position="1"/>
        <end position="50"/>
    </location>
</feature>
<dbReference type="AlphaFoldDB" id="A0A7W0HWC8"/>
<dbReference type="InterPro" id="IPR011050">
    <property type="entry name" value="Pectin_lyase_fold/virulence"/>
</dbReference>
<dbReference type="EMBL" id="JACDUR010000015">
    <property type="protein sequence ID" value="MBA2897967.1"/>
    <property type="molecule type" value="Genomic_DNA"/>
</dbReference>
<organism evidence="2 3">
    <name type="scientific">Nonomuraea soli</name>
    <dbReference type="NCBI Taxonomy" id="1032476"/>
    <lineage>
        <taxon>Bacteria</taxon>
        <taxon>Bacillati</taxon>
        <taxon>Actinomycetota</taxon>
        <taxon>Actinomycetes</taxon>
        <taxon>Streptosporangiales</taxon>
        <taxon>Streptosporangiaceae</taxon>
        <taxon>Nonomuraea</taxon>
    </lineage>
</organism>
<dbReference type="InterPro" id="IPR012334">
    <property type="entry name" value="Pectin_lyas_fold"/>
</dbReference>
<evidence type="ECO:0000256" key="1">
    <source>
        <dbReference type="SAM" id="MobiDB-lite"/>
    </source>
</evidence>
<feature type="compositionally biased region" description="Low complexity" evidence="1">
    <location>
        <begin position="7"/>
        <end position="16"/>
    </location>
</feature>
<comment type="caution">
    <text evidence="2">The sequence shown here is derived from an EMBL/GenBank/DDBJ whole genome shotgun (WGS) entry which is preliminary data.</text>
</comment>
<dbReference type="SMART" id="SM00710">
    <property type="entry name" value="PbH1"/>
    <property type="match status" value="5"/>
</dbReference>
<name>A0A7W0HWC8_9ACTN</name>
<sequence length="292" mass="31148">MTASCGASTPPTAATSAPPPPATTAAAPEQSATPTPSRKPVKQPKYGVPKDLKLTPSTGVWAVPGQVIEGLDIKGHIFIDDGVTGVVIRNCRITGTGKDAFGIHQAGSGEVTVENVTIRGDFLDAGMGYENITARNLDIYGMTHDGAKVGDNFSITDSWIHDFKPSKGSHADGLQVFERVKNVLIKDNVIEIGMGGTWRGHEPTDDNTNAALFIVSTLDRGRSGKIVIDGNRLSGGGYTAYIGVKGADLSFVNNTFKRGAYLWDAVDERAYATVWRNNTFSDNDQEIPLPTR</sequence>
<proteinExistence type="predicted"/>
<feature type="compositionally biased region" description="Low complexity" evidence="1">
    <location>
        <begin position="23"/>
        <end position="36"/>
    </location>
</feature>
<evidence type="ECO:0008006" key="4">
    <source>
        <dbReference type="Google" id="ProtNLM"/>
    </source>
</evidence>
<protein>
    <recommendedName>
        <fullName evidence="4">Right handed beta helix domain-containing protein</fullName>
    </recommendedName>
</protein>
<dbReference type="SUPFAM" id="SSF51126">
    <property type="entry name" value="Pectin lyase-like"/>
    <property type="match status" value="1"/>
</dbReference>
<dbReference type="Gene3D" id="2.160.20.10">
    <property type="entry name" value="Single-stranded right-handed beta-helix, Pectin lyase-like"/>
    <property type="match status" value="1"/>
</dbReference>